<comment type="caution">
    <text evidence="10">The sequence shown here is derived from an EMBL/GenBank/DDBJ whole genome shotgun (WGS) entry which is preliminary data.</text>
</comment>
<comment type="pathway">
    <text evidence="2">Cofactor biosynthesis; riboflavin biosynthesis; riboflavin from 2-hydroxy-3-oxobutyl phosphate and 5-amino-6-(D-ribitylamino)uracil: step 2/2.</text>
</comment>
<dbReference type="GO" id="GO:0004746">
    <property type="term" value="F:riboflavin synthase activity"/>
    <property type="evidence" value="ECO:0007669"/>
    <property type="project" value="UniProtKB-UniRule"/>
</dbReference>
<dbReference type="Gene3D" id="3.40.50.960">
    <property type="entry name" value="Lumazine/riboflavin synthase"/>
    <property type="match status" value="1"/>
</dbReference>
<accession>A0A7C2N913</accession>
<evidence type="ECO:0000256" key="7">
    <source>
        <dbReference type="ARBA" id="ARBA00022679"/>
    </source>
</evidence>
<evidence type="ECO:0000256" key="8">
    <source>
        <dbReference type="NCBIfam" id="TIGR01506"/>
    </source>
</evidence>
<dbReference type="GO" id="GO:0009231">
    <property type="term" value="P:riboflavin biosynthetic process"/>
    <property type="evidence" value="ECO:0007669"/>
    <property type="project" value="UniProtKB-UniPathway"/>
</dbReference>
<gene>
    <name evidence="10" type="primary">ribC</name>
    <name evidence="10" type="ORF">ENN70_05245</name>
</gene>
<dbReference type="Pfam" id="PF00885">
    <property type="entry name" value="DMRL_synthase"/>
    <property type="match status" value="1"/>
</dbReference>
<dbReference type="UniPathway" id="UPA00275">
    <property type="reaction ID" value="UER00405"/>
</dbReference>
<evidence type="ECO:0000313" key="10">
    <source>
        <dbReference type="EMBL" id="HET21479.1"/>
    </source>
</evidence>
<dbReference type="NCBIfam" id="TIGR01506">
    <property type="entry name" value="ribC_arch"/>
    <property type="match status" value="1"/>
</dbReference>
<comment type="similarity">
    <text evidence="3 9">Belongs to the DMRL synthase family.</text>
</comment>
<evidence type="ECO:0000256" key="3">
    <source>
        <dbReference type="ARBA" id="ARBA00007424"/>
    </source>
</evidence>
<evidence type="ECO:0000256" key="4">
    <source>
        <dbReference type="ARBA" id="ARBA00012827"/>
    </source>
</evidence>
<dbReference type="SUPFAM" id="SSF52121">
    <property type="entry name" value="Lumazine synthase"/>
    <property type="match status" value="1"/>
</dbReference>
<keyword evidence="7 9" id="KW-0808">Transferase</keyword>
<keyword evidence="6 9" id="KW-0686">Riboflavin biosynthesis</keyword>
<reference evidence="10" key="1">
    <citation type="journal article" date="2020" name="mSystems">
        <title>Genome- and Community-Level Interaction Insights into Carbon Utilization and Element Cycling Functions of Hydrothermarchaeota in Hydrothermal Sediment.</title>
        <authorList>
            <person name="Zhou Z."/>
            <person name="Liu Y."/>
            <person name="Xu W."/>
            <person name="Pan J."/>
            <person name="Luo Z.H."/>
            <person name="Li M."/>
        </authorList>
    </citation>
    <scope>NUCLEOTIDE SEQUENCE [LARGE SCALE GENOMIC DNA]</scope>
    <source>
        <strain evidence="10">SpSt-12</strain>
    </source>
</reference>
<evidence type="ECO:0000256" key="5">
    <source>
        <dbReference type="ARBA" id="ARBA00013950"/>
    </source>
</evidence>
<dbReference type="InterPro" id="IPR002180">
    <property type="entry name" value="LS/RS"/>
</dbReference>
<dbReference type="EC" id="2.5.1.9" evidence="4 8"/>
<dbReference type="GO" id="GO:0009349">
    <property type="term" value="C:riboflavin synthase complex"/>
    <property type="evidence" value="ECO:0007669"/>
    <property type="project" value="InterPro"/>
</dbReference>
<sequence>MKIGIADTTFSRVNMGKIAIDELRKISSIPYERYTVPGIKDLPVAAKKLLEERGCDIVITLGWVGGTQKDMLSYIVLSMGLVMVQLMTNKHVIDVTIHEDEAEDEKTLMMIAENRVREHVRNAVDLLLNPKRLQKIAGTGQRQGYPDVGPILR</sequence>
<evidence type="ECO:0000256" key="6">
    <source>
        <dbReference type="ARBA" id="ARBA00022619"/>
    </source>
</evidence>
<dbReference type="AlphaFoldDB" id="A0A7C2N913"/>
<dbReference type="InterPro" id="IPR006399">
    <property type="entry name" value="Ribfl_synth_arc"/>
</dbReference>
<dbReference type="EMBL" id="DSCQ01000066">
    <property type="protein sequence ID" value="HET21479.1"/>
    <property type="molecule type" value="Genomic_DNA"/>
</dbReference>
<evidence type="ECO:0000256" key="2">
    <source>
        <dbReference type="ARBA" id="ARBA00004887"/>
    </source>
</evidence>
<organism evidence="10">
    <name type="scientific">Archaeoglobus fulgidus</name>
    <dbReference type="NCBI Taxonomy" id="2234"/>
    <lineage>
        <taxon>Archaea</taxon>
        <taxon>Methanobacteriati</taxon>
        <taxon>Methanobacteriota</taxon>
        <taxon>Archaeoglobi</taxon>
        <taxon>Archaeoglobales</taxon>
        <taxon>Archaeoglobaceae</taxon>
        <taxon>Archaeoglobus</taxon>
    </lineage>
</organism>
<name>A0A7C2N913_ARCFL</name>
<dbReference type="InterPro" id="IPR036467">
    <property type="entry name" value="LS/RS_sf"/>
</dbReference>
<protein>
    <recommendedName>
        <fullName evidence="5 8">Riboflavin synthase</fullName>
        <ecNumber evidence="4 8">2.5.1.9</ecNumber>
    </recommendedName>
</protein>
<proteinExistence type="inferred from homology"/>
<evidence type="ECO:0000256" key="9">
    <source>
        <dbReference type="PIRNR" id="PIRNR015750"/>
    </source>
</evidence>
<dbReference type="CDD" id="cd09210">
    <property type="entry name" value="Riboflavin_synthase_archaeal"/>
    <property type="match status" value="1"/>
</dbReference>
<evidence type="ECO:0000256" key="1">
    <source>
        <dbReference type="ARBA" id="ARBA00000968"/>
    </source>
</evidence>
<comment type="catalytic activity">
    <reaction evidence="1 9">
        <text>2 6,7-dimethyl-8-(1-D-ribityl)lumazine + H(+) = 5-amino-6-(D-ribitylamino)uracil + riboflavin</text>
        <dbReference type="Rhea" id="RHEA:20772"/>
        <dbReference type="ChEBI" id="CHEBI:15378"/>
        <dbReference type="ChEBI" id="CHEBI:15934"/>
        <dbReference type="ChEBI" id="CHEBI:57986"/>
        <dbReference type="ChEBI" id="CHEBI:58201"/>
        <dbReference type="EC" id="2.5.1.9"/>
    </reaction>
</comment>
<dbReference type="PIRSF" id="PIRSF015750">
    <property type="entry name" value="Ribfl_synth_arc"/>
    <property type="match status" value="1"/>
</dbReference>